<accession>A0A0A9DVV6</accession>
<reference evidence="2" key="2">
    <citation type="journal article" date="2015" name="Data Brief">
        <title>Shoot transcriptome of the giant reed, Arundo donax.</title>
        <authorList>
            <person name="Barrero R.A."/>
            <person name="Guerrero F.D."/>
            <person name="Moolhuijzen P."/>
            <person name="Goolsby J.A."/>
            <person name="Tidwell J."/>
            <person name="Bellgard S.E."/>
            <person name="Bellgard M.I."/>
        </authorList>
    </citation>
    <scope>NUCLEOTIDE SEQUENCE</scope>
    <source>
        <tissue evidence="2">Shoot tissue taken approximately 20 cm above the soil surface</tissue>
    </source>
</reference>
<name>A0A0A9DVV6_ARUDO</name>
<reference evidence="2" key="1">
    <citation type="submission" date="2014-09" db="EMBL/GenBank/DDBJ databases">
        <authorList>
            <person name="Magalhaes I.L.F."/>
            <person name="Oliveira U."/>
            <person name="Santos F.R."/>
            <person name="Vidigal T.H.D.A."/>
            <person name="Brescovit A.D."/>
            <person name="Santos A.J."/>
        </authorList>
    </citation>
    <scope>NUCLEOTIDE SEQUENCE</scope>
    <source>
        <tissue evidence="2">Shoot tissue taken approximately 20 cm above the soil surface</tissue>
    </source>
</reference>
<protein>
    <submittedName>
        <fullName evidence="2">Uncharacterized protein</fullName>
    </submittedName>
</protein>
<feature type="region of interest" description="Disordered" evidence="1">
    <location>
        <begin position="1"/>
        <end position="30"/>
    </location>
</feature>
<dbReference type="AlphaFoldDB" id="A0A0A9DVV6"/>
<evidence type="ECO:0000256" key="1">
    <source>
        <dbReference type="SAM" id="MobiDB-lite"/>
    </source>
</evidence>
<evidence type="ECO:0000313" key="2">
    <source>
        <dbReference type="EMBL" id="JAD90833.1"/>
    </source>
</evidence>
<proteinExistence type="predicted"/>
<feature type="compositionally biased region" description="Polar residues" evidence="1">
    <location>
        <begin position="17"/>
        <end position="30"/>
    </location>
</feature>
<sequence>MGSAKYPANKHAPPTEISPSSAIPSSVTRETSQFEIGNPIGTLFNSSLSKMVGKSLQSKNVQSPETSVVPYRFMIVVSGRTS</sequence>
<organism evidence="2">
    <name type="scientific">Arundo donax</name>
    <name type="common">Giant reed</name>
    <name type="synonym">Donax arundinaceus</name>
    <dbReference type="NCBI Taxonomy" id="35708"/>
    <lineage>
        <taxon>Eukaryota</taxon>
        <taxon>Viridiplantae</taxon>
        <taxon>Streptophyta</taxon>
        <taxon>Embryophyta</taxon>
        <taxon>Tracheophyta</taxon>
        <taxon>Spermatophyta</taxon>
        <taxon>Magnoliopsida</taxon>
        <taxon>Liliopsida</taxon>
        <taxon>Poales</taxon>
        <taxon>Poaceae</taxon>
        <taxon>PACMAD clade</taxon>
        <taxon>Arundinoideae</taxon>
        <taxon>Arundineae</taxon>
        <taxon>Arundo</taxon>
    </lineage>
</organism>
<dbReference type="EMBL" id="GBRH01207062">
    <property type="protein sequence ID" value="JAD90833.1"/>
    <property type="molecule type" value="Transcribed_RNA"/>
</dbReference>